<dbReference type="Proteomes" id="UP000433483">
    <property type="component" value="Unassembled WGS sequence"/>
</dbReference>
<feature type="domain" description="MTHFR SAM-binding regulatory" evidence="1">
    <location>
        <begin position="20"/>
        <end position="66"/>
    </location>
</feature>
<reference evidence="2 3" key="1">
    <citation type="submission" date="2018-08" db="EMBL/GenBank/DDBJ databases">
        <title>Genomic investigation of the strawberry pathogen Phytophthora fragariae indicates pathogenicity is determined by transcriptional variation in three key races.</title>
        <authorList>
            <person name="Adams T.M."/>
            <person name="Armitage A.D."/>
            <person name="Sobczyk M.K."/>
            <person name="Bates H.J."/>
            <person name="Dunwell J.M."/>
            <person name="Nellist C.F."/>
            <person name="Harrison R.J."/>
        </authorList>
    </citation>
    <scope>NUCLEOTIDE SEQUENCE [LARGE SCALE GENOMIC DNA]</scope>
    <source>
        <strain evidence="2 3">NOV-27</strain>
    </source>
</reference>
<name>A0A6A3YJH0_9STRA</name>
<proteinExistence type="predicted"/>
<sequence length="81" mass="9225">MLLVRLNARTSANNRSKPPTTINSDPSIGWGGNDGVVFPKAYVEFFVAPEKMAHLVKVMRRDYPQHFETWHLRYKGACFTG</sequence>
<evidence type="ECO:0000313" key="3">
    <source>
        <dbReference type="Proteomes" id="UP000433483"/>
    </source>
</evidence>
<dbReference type="Pfam" id="PF21895">
    <property type="entry name" value="MTHFR_C"/>
    <property type="match status" value="1"/>
</dbReference>
<accession>A0A6A3YJH0</accession>
<keyword evidence="3" id="KW-1185">Reference proteome</keyword>
<organism evidence="2 3">
    <name type="scientific">Phytophthora fragariae</name>
    <dbReference type="NCBI Taxonomy" id="53985"/>
    <lineage>
        <taxon>Eukaryota</taxon>
        <taxon>Sar</taxon>
        <taxon>Stramenopiles</taxon>
        <taxon>Oomycota</taxon>
        <taxon>Peronosporomycetes</taxon>
        <taxon>Peronosporales</taxon>
        <taxon>Peronosporaceae</taxon>
        <taxon>Phytophthora</taxon>
    </lineage>
</organism>
<dbReference type="InterPro" id="IPR053806">
    <property type="entry name" value="MTHFR_C"/>
</dbReference>
<evidence type="ECO:0000259" key="1">
    <source>
        <dbReference type="Pfam" id="PF21895"/>
    </source>
</evidence>
<protein>
    <recommendedName>
        <fullName evidence="1">MTHFR SAM-binding regulatory domain-containing protein</fullName>
    </recommendedName>
</protein>
<dbReference type="AlphaFoldDB" id="A0A6A3YJH0"/>
<evidence type="ECO:0000313" key="2">
    <source>
        <dbReference type="EMBL" id="KAE9219904.1"/>
    </source>
</evidence>
<gene>
    <name evidence="2" type="ORF">PF005_g7697</name>
</gene>
<dbReference type="EMBL" id="QXGB01000312">
    <property type="protein sequence ID" value="KAE9219904.1"/>
    <property type="molecule type" value="Genomic_DNA"/>
</dbReference>
<comment type="caution">
    <text evidence="2">The sequence shown here is derived from an EMBL/GenBank/DDBJ whole genome shotgun (WGS) entry which is preliminary data.</text>
</comment>